<name>A0A0A9H355_ARUDO</name>
<evidence type="ECO:0000313" key="1">
    <source>
        <dbReference type="EMBL" id="JAE31187.1"/>
    </source>
</evidence>
<reference evidence="1" key="1">
    <citation type="submission" date="2014-09" db="EMBL/GenBank/DDBJ databases">
        <authorList>
            <person name="Magalhaes I.L.F."/>
            <person name="Oliveira U."/>
            <person name="Santos F.R."/>
            <person name="Vidigal T.H.D.A."/>
            <person name="Brescovit A.D."/>
            <person name="Santos A.J."/>
        </authorList>
    </citation>
    <scope>NUCLEOTIDE SEQUENCE</scope>
    <source>
        <tissue evidence="1">Shoot tissue taken approximately 20 cm above the soil surface</tissue>
    </source>
</reference>
<dbReference type="AlphaFoldDB" id="A0A0A9H355"/>
<accession>A0A0A9H355</accession>
<proteinExistence type="predicted"/>
<organism evidence="1">
    <name type="scientific">Arundo donax</name>
    <name type="common">Giant reed</name>
    <name type="synonym">Donax arundinaceus</name>
    <dbReference type="NCBI Taxonomy" id="35708"/>
    <lineage>
        <taxon>Eukaryota</taxon>
        <taxon>Viridiplantae</taxon>
        <taxon>Streptophyta</taxon>
        <taxon>Embryophyta</taxon>
        <taxon>Tracheophyta</taxon>
        <taxon>Spermatophyta</taxon>
        <taxon>Magnoliopsida</taxon>
        <taxon>Liliopsida</taxon>
        <taxon>Poales</taxon>
        <taxon>Poaceae</taxon>
        <taxon>PACMAD clade</taxon>
        <taxon>Arundinoideae</taxon>
        <taxon>Arundineae</taxon>
        <taxon>Arundo</taxon>
    </lineage>
</organism>
<sequence>MKCRYLDLGIHVPRTSQANVFLSAGVQFCKPSIQTWHVIGAKIRFGRQCQPSKKKNMRYHCQFLDSITKVVTKLLLLSLLRRISCSLIIAVVPNHCNI</sequence>
<dbReference type="EMBL" id="GBRH01166709">
    <property type="protein sequence ID" value="JAE31187.1"/>
    <property type="molecule type" value="Transcribed_RNA"/>
</dbReference>
<protein>
    <submittedName>
        <fullName evidence="1">Uncharacterized protein</fullName>
    </submittedName>
</protein>
<reference evidence="1" key="2">
    <citation type="journal article" date="2015" name="Data Brief">
        <title>Shoot transcriptome of the giant reed, Arundo donax.</title>
        <authorList>
            <person name="Barrero R.A."/>
            <person name="Guerrero F.D."/>
            <person name="Moolhuijzen P."/>
            <person name="Goolsby J.A."/>
            <person name="Tidwell J."/>
            <person name="Bellgard S.E."/>
            <person name="Bellgard M.I."/>
        </authorList>
    </citation>
    <scope>NUCLEOTIDE SEQUENCE</scope>
    <source>
        <tissue evidence="1">Shoot tissue taken approximately 20 cm above the soil surface</tissue>
    </source>
</reference>